<sequence length="119" mass="13498">MLSKPVSLKEVYSGHYMNVYFNDILQLIPEARTYADDCTLTFTCERSDRHKNSHSYQPGTAEASPPGARKWQVTFAPDKTQAVLISRRQDAVNWDQTRHFPGREKNNLQESVNILGGGV</sequence>
<comment type="caution">
    <text evidence="2">The sequence shown here is derived from an EMBL/GenBank/DDBJ whole genome shotgun (WGS) entry which is preliminary data.</text>
</comment>
<accession>A0A8J4XM57</accession>
<gene>
    <name evidence="2" type="ORF">GWK47_023840</name>
</gene>
<protein>
    <submittedName>
        <fullName evidence="2">Uncharacterized protein</fullName>
    </submittedName>
</protein>
<evidence type="ECO:0000313" key="3">
    <source>
        <dbReference type="Proteomes" id="UP000770661"/>
    </source>
</evidence>
<feature type="region of interest" description="Disordered" evidence="1">
    <location>
        <begin position="48"/>
        <end position="69"/>
    </location>
</feature>
<proteinExistence type="predicted"/>
<dbReference type="AlphaFoldDB" id="A0A8J4XM57"/>
<evidence type="ECO:0000256" key="1">
    <source>
        <dbReference type="SAM" id="MobiDB-lite"/>
    </source>
</evidence>
<organism evidence="2 3">
    <name type="scientific">Chionoecetes opilio</name>
    <name type="common">Atlantic snow crab</name>
    <name type="synonym">Cancer opilio</name>
    <dbReference type="NCBI Taxonomy" id="41210"/>
    <lineage>
        <taxon>Eukaryota</taxon>
        <taxon>Metazoa</taxon>
        <taxon>Ecdysozoa</taxon>
        <taxon>Arthropoda</taxon>
        <taxon>Crustacea</taxon>
        <taxon>Multicrustacea</taxon>
        <taxon>Malacostraca</taxon>
        <taxon>Eumalacostraca</taxon>
        <taxon>Eucarida</taxon>
        <taxon>Decapoda</taxon>
        <taxon>Pleocyemata</taxon>
        <taxon>Brachyura</taxon>
        <taxon>Eubrachyura</taxon>
        <taxon>Majoidea</taxon>
        <taxon>Majidae</taxon>
        <taxon>Chionoecetes</taxon>
    </lineage>
</organism>
<dbReference type="Proteomes" id="UP000770661">
    <property type="component" value="Unassembled WGS sequence"/>
</dbReference>
<keyword evidence="3" id="KW-1185">Reference proteome</keyword>
<reference evidence="2" key="1">
    <citation type="submission" date="2020-07" db="EMBL/GenBank/DDBJ databases">
        <title>The High-quality genome of the commercially important snow crab, Chionoecetes opilio.</title>
        <authorList>
            <person name="Jeong J.-H."/>
            <person name="Ryu S."/>
        </authorList>
    </citation>
    <scope>NUCLEOTIDE SEQUENCE</scope>
    <source>
        <strain evidence="2">MADBK_172401_WGS</strain>
        <tissue evidence="2">Digestive gland</tissue>
    </source>
</reference>
<name>A0A8J4XM57_CHIOP</name>
<evidence type="ECO:0000313" key="2">
    <source>
        <dbReference type="EMBL" id="KAG0709491.1"/>
    </source>
</evidence>
<dbReference type="EMBL" id="JACEEZ010024680">
    <property type="protein sequence ID" value="KAG0709491.1"/>
    <property type="molecule type" value="Genomic_DNA"/>
</dbReference>